<dbReference type="EMBL" id="LAZR01033552">
    <property type="protein sequence ID" value="KKL47765.1"/>
    <property type="molecule type" value="Genomic_DNA"/>
</dbReference>
<proteinExistence type="predicted"/>
<keyword evidence="1" id="KW-0472">Membrane</keyword>
<gene>
    <name evidence="2" type="ORF">LCGC14_2332240</name>
</gene>
<name>A0A0F9ES94_9ZZZZ</name>
<organism evidence="2">
    <name type="scientific">marine sediment metagenome</name>
    <dbReference type="NCBI Taxonomy" id="412755"/>
    <lineage>
        <taxon>unclassified sequences</taxon>
        <taxon>metagenomes</taxon>
        <taxon>ecological metagenomes</taxon>
    </lineage>
</organism>
<evidence type="ECO:0000313" key="2">
    <source>
        <dbReference type="EMBL" id="KKL47765.1"/>
    </source>
</evidence>
<protein>
    <submittedName>
        <fullName evidence="2">Uncharacterized protein</fullName>
    </submittedName>
</protein>
<feature type="transmembrane region" description="Helical" evidence="1">
    <location>
        <begin position="12"/>
        <end position="34"/>
    </location>
</feature>
<accession>A0A0F9ES94</accession>
<keyword evidence="1" id="KW-1133">Transmembrane helix</keyword>
<dbReference type="AlphaFoldDB" id="A0A0F9ES94"/>
<comment type="caution">
    <text evidence="2">The sequence shown here is derived from an EMBL/GenBank/DDBJ whole genome shotgun (WGS) entry which is preliminary data.</text>
</comment>
<keyword evidence="1" id="KW-0812">Transmembrane</keyword>
<feature type="transmembrane region" description="Helical" evidence="1">
    <location>
        <begin position="66"/>
        <end position="87"/>
    </location>
</feature>
<evidence type="ECO:0000256" key="1">
    <source>
        <dbReference type="SAM" id="Phobius"/>
    </source>
</evidence>
<feature type="transmembrane region" description="Helical" evidence="1">
    <location>
        <begin position="40"/>
        <end position="59"/>
    </location>
</feature>
<feature type="non-terminal residue" evidence="2">
    <location>
        <position position="88"/>
    </location>
</feature>
<reference evidence="2" key="1">
    <citation type="journal article" date="2015" name="Nature">
        <title>Complex archaea that bridge the gap between prokaryotes and eukaryotes.</title>
        <authorList>
            <person name="Spang A."/>
            <person name="Saw J.H."/>
            <person name="Jorgensen S.L."/>
            <person name="Zaremba-Niedzwiedzka K."/>
            <person name="Martijn J."/>
            <person name="Lind A.E."/>
            <person name="van Eijk R."/>
            <person name="Schleper C."/>
            <person name="Guy L."/>
            <person name="Ettema T.J."/>
        </authorList>
    </citation>
    <scope>NUCLEOTIDE SEQUENCE</scope>
</reference>
<sequence length="88" mass="9564">MRFSPHLGGAVTTLELLAIAGFTISVSGTVGLWFKKTWAWALGSCGALAWLIWGVMIALEKPGSGGWILLANDSTFLIINIVGWFIWR</sequence>